<name>A0A2I2MHC7_9BACT</name>
<reference evidence="5" key="1">
    <citation type="submission" date="2017-12" db="EMBL/GenBank/DDBJ databases">
        <authorList>
            <consortium name="SysMetEx"/>
        </authorList>
    </citation>
    <scope>NUCLEOTIDE SEQUENCE</scope>
    <source>
        <strain evidence="5">Pb_238</strain>
    </source>
</reference>
<dbReference type="Pfam" id="PF22617">
    <property type="entry name" value="HCS_D2"/>
    <property type="match status" value="1"/>
</dbReference>
<comment type="similarity">
    <text evidence="1 3">Belongs to the alpha-IPM synthase/homocitrate synthase family.</text>
</comment>
<dbReference type="EMBL" id="LT966316">
    <property type="protein sequence ID" value="SOU92560.1"/>
    <property type="molecule type" value="Genomic_DNA"/>
</dbReference>
<accession>A0A2I2MHC7</accession>
<evidence type="ECO:0000256" key="2">
    <source>
        <dbReference type="ARBA" id="ARBA00022679"/>
    </source>
</evidence>
<dbReference type="GO" id="GO:0019752">
    <property type="term" value="P:carboxylic acid metabolic process"/>
    <property type="evidence" value="ECO:0007669"/>
    <property type="project" value="InterPro"/>
</dbReference>
<dbReference type="GO" id="GO:0004410">
    <property type="term" value="F:homocitrate synthase activity"/>
    <property type="evidence" value="ECO:0007669"/>
    <property type="project" value="UniProtKB-EC"/>
</dbReference>
<dbReference type="Gene3D" id="1.10.238.260">
    <property type="match status" value="1"/>
</dbReference>
<dbReference type="InterPro" id="IPR000891">
    <property type="entry name" value="PYR_CT"/>
</dbReference>
<proteinExistence type="inferred from homology"/>
<dbReference type="InterPro" id="IPR013785">
    <property type="entry name" value="Aldolase_TIM"/>
</dbReference>
<keyword evidence="2 3" id="KW-0808">Transferase</keyword>
<sequence>MNKGMPSSGLSPIFVDTTLRDGGQSPGVFFDGPTKMAIVAALDRIGVREIEAGTPCLGQNEIEDLKLLLSMPVSAELFPWLRPVEEDFLAALNLGFRRAHISFPVSEGHMTSVWGSERTGVLKRVQKAVRTMSEEGCRVSVGLEDASRAPMDFLQDFVEAVRVSGGIRVRYCDTIGRHHPGEIAERIGRMSGWGVPVEVHCHNDLGMATANTVAAFHAGAAHLSTTVTGVGERAGNAVMEEVAFALAFSGEDPPETGIDFPGLAHISRWLHAQIGRSLSPYRPIVGSRIFHHSSGIHVDGVIKNPANYELFPPETVGAKRKIVVTHQTGKSGIRNVLERMGYKPSPVVLDQLVPRIREEGWRQKGVVPSQTILTHFLDLLKELKEGKNENPARQGS</sequence>
<feature type="domain" description="Pyruvate carboxyltransferase" evidence="4">
    <location>
        <begin position="12"/>
        <end position="264"/>
    </location>
</feature>
<dbReference type="EC" id="2.3.3.14" evidence="5"/>
<dbReference type="AlphaFoldDB" id="A0A2I2MHC7"/>
<gene>
    <name evidence="5" type="ORF">LFTS_01187</name>
</gene>
<dbReference type="PANTHER" id="PTHR42880:SF1">
    <property type="entry name" value="ISOPROPYLMALATE_HOMOCITRATE_CITRAMALATE SYNTHASE FAMILY PROTEIN"/>
    <property type="match status" value="1"/>
</dbReference>
<dbReference type="InterPro" id="IPR054691">
    <property type="entry name" value="LeuA/HCS_post-cat"/>
</dbReference>
<evidence type="ECO:0000256" key="1">
    <source>
        <dbReference type="ARBA" id="ARBA00006154"/>
    </source>
</evidence>
<dbReference type="PROSITE" id="PS00815">
    <property type="entry name" value="AIPM_HOMOCIT_SYNTH_1"/>
    <property type="match status" value="1"/>
</dbReference>
<evidence type="ECO:0000259" key="4">
    <source>
        <dbReference type="PROSITE" id="PS50991"/>
    </source>
</evidence>
<evidence type="ECO:0000313" key="5">
    <source>
        <dbReference type="EMBL" id="SOU92560.1"/>
    </source>
</evidence>
<organism evidence="5">
    <name type="scientific">Leptospirillum ferriphilum</name>
    <dbReference type="NCBI Taxonomy" id="178606"/>
    <lineage>
        <taxon>Bacteria</taxon>
        <taxon>Pseudomonadati</taxon>
        <taxon>Nitrospirota</taxon>
        <taxon>Nitrospiria</taxon>
        <taxon>Nitrospirales</taxon>
        <taxon>Nitrospiraceae</taxon>
        <taxon>Leptospirillum</taxon>
    </lineage>
</organism>
<dbReference type="SUPFAM" id="SSF51569">
    <property type="entry name" value="Aldolase"/>
    <property type="match status" value="1"/>
</dbReference>
<dbReference type="OrthoDB" id="9803573at2"/>
<dbReference type="Pfam" id="PF00682">
    <property type="entry name" value="HMGL-like"/>
    <property type="match status" value="1"/>
</dbReference>
<dbReference type="PANTHER" id="PTHR42880">
    <property type="entry name" value="HOMOCITRATE SYNTHASE"/>
    <property type="match status" value="1"/>
</dbReference>
<dbReference type="Gene3D" id="3.20.20.70">
    <property type="entry name" value="Aldolase class I"/>
    <property type="match status" value="1"/>
</dbReference>
<evidence type="ECO:0000256" key="3">
    <source>
        <dbReference type="RuleBase" id="RU003523"/>
    </source>
</evidence>
<keyword evidence="5" id="KW-0012">Acyltransferase</keyword>
<dbReference type="PROSITE" id="PS50991">
    <property type="entry name" value="PYR_CT"/>
    <property type="match status" value="1"/>
</dbReference>
<protein>
    <submittedName>
        <fullName evidence="5">Homocitrate synthase NifV</fullName>
        <ecNumber evidence="5">2.3.3.14</ecNumber>
    </submittedName>
</protein>
<dbReference type="PROSITE" id="PS00816">
    <property type="entry name" value="AIPM_HOMOCIT_SYNTH_2"/>
    <property type="match status" value="1"/>
</dbReference>
<dbReference type="RefSeq" id="WP_099590489.1">
    <property type="nucleotide sequence ID" value="NZ_OBMB01000001.1"/>
</dbReference>
<dbReference type="InterPro" id="IPR002034">
    <property type="entry name" value="AIPM/Hcit_synth_CS"/>
</dbReference>